<dbReference type="PANTHER" id="PTHR46124:SF2">
    <property type="entry name" value="D-AMINOACYL-TRNA DEACYLASE"/>
    <property type="match status" value="1"/>
</dbReference>
<evidence type="ECO:0000313" key="5">
    <source>
        <dbReference type="Proteomes" id="UP000176494"/>
    </source>
</evidence>
<gene>
    <name evidence="4" type="ORF">A2114_01865</name>
</gene>
<feature type="binding site" evidence="3">
    <location>
        <position position="133"/>
    </location>
    <ligand>
        <name>a divalent metal cation</name>
        <dbReference type="ChEBI" id="CHEBI:60240"/>
        <label>2</label>
    </ligand>
</feature>
<dbReference type="InterPro" id="IPR015991">
    <property type="entry name" value="TatD/YcfH-like"/>
</dbReference>
<dbReference type="SUPFAM" id="SSF51556">
    <property type="entry name" value="Metallo-dependent hydrolases"/>
    <property type="match status" value="1"/>
</dbReference>
<dbReference type="InterPro" id="IPR032466">
    <property type="entry name" value="Metal_Hydrolase"/>
</dbReference>
<dbReference type="GO" id="GO:0046872">
    <property type="term" value="F:metal ion binding"/>
    <property type="evidence" value="ECO:0007669"/>
    <property type="project" value="UniProtKB-KW"/>
</dbReference>
<evidence type="ECO:0000256" key="1">
    <source>
        <dbReference type="ARBA" id="ARBA00022723"/>
    </source>
</evidence>
<dbReference type="InterPro" id="IPR018228">
    <property type="entry name" value="DNase_TatD-rel_CS"/>
</dbReference>
<dbReference type="EMBL" id="MHTG01000009">
    <property type="protein sequence ID" value="OHA57661.1"/>
    <property type="molecule type" value="Genomic_DNA"/>
</dbReference>
<evidence type="ECO:0000313" key="4">
    <source>
        <dbReference type="EMBL" id="OHA57661.1"/>
    </source>
</evidence>
<reference evidence="4 5" key="1">
    <citation type="journal article" date="2016" name="Nat. Commun.">
        <title>Thousands of microbial genomes shed light on interconnected biogeochemical processes in an aquifer system.</title>
        <authorList>
            <person name="Anantharaman K."/>
            <person name="Brown C.T."/>
            <person name="Hug L.A."/>
            <person name="Sharon I."/>
            <person name="Castelle C.J."/>
            <person name="Probst A.J."/>
            <person name="Thomas B.C."/>
            <person name="Singh A."/>
            <person name="Wilkins M.J."/>
            <person name="Karaoz U."/>
            <person name="Brodie E.L."/>
            <person name="Williams K.H."/>
            <person name="Hubbard S.S."/>
            <person name="Banfield J.F."/>
        </authorList>
    </citation>
    <scope>NUCLEOTIDE SEQUENCE [LARGE SCALE GENOMIC DNA]</scope>
</reference>
<dbReference type="CDD" id="cd01310">
    <property type="entry name" value="TatD_DNAse"/>
    <property type="match status" value="1"/>
</dbReference>
<feature type="binding site" evidence="3">
    <location>
        <position position="204"/>
    </location>
    <ligand>
        <name>a divalent metal cation</name>
        <dbReference type="ChEBI" id="CHEBI:60240"/>
        <label>1</label>
    </ligand>
</feature>
<dbReference type="FunFam" id="3.20.20.140:FF:000005">
    <property type="entry name" value="TatD family hydrolase"/>
    <property type="match status" value="1"/>
</dbReference>
<feature type="binding site" evidence="3">
    <location>
        <position position="156"/>
    </location>
    <ligand>
        <name>a divalent metal cation</name>
        <dbReference type="ChEBI" id="CHEBI:60240"/>
        <label>2</label>
    </ligand>
</feature>
<dbReference type="InterPro" id="IPR001130">
    <property type="entry name" value="TatD-like"/>
</dbReference>
<proteinExistence type="predicted"/>
<protein>
    <recommendedName>
        <fullName evidence="6">Hydrolase TatD</fullName>
    </recommendedName>
</protein>
<keyword evidence="2" id="KW-0378">Hydrolase</keyword>
<dbReference type="AlphaFoldDB" id="A0A1G2QCG7"/>
<dbReference type="GO" id="GO:0004536">
    <property type="term" value="F:DNA nuclease activity"/>
    <property type="evidence" value="ECO:0007669"/>
    <property type="project" value="InterPro"/>
</dbReference>
<dbReference type="GO" id="GO:0016788">
    <property type="term" value="F:hydrolase activity, acting on ester bonds"/>
    <property type="evidence" value="ECO:0007669"/>
    <property type="project" value="InterPro"/>
</dbReference>
<feature type="binding site" evidence="3">
    <location>
        <position position="93"/>
    </location>
    <ligand>
        <name>a divalent metal cation</name>
        <dbReference type="ChEBI" id="CHEBI:60240"/>
        <label>1</label>
    </ligand>
</feature>
<dbReference type="GO" id="GO:0005829">
    <property type="term" value="C:cytosol"/>
    <property type="evidence" value="ECO:0007669"/>
    <property type="project" value="TreeGrafter"/>
</dbReference>
<dbReference type="Proteomes" id="UP000176494">
    <property type="component" value="Unassembled WGS sequence"/>
</dbReference>
<dbReference type="PANTHER" id="PTHR46124">
    <property type="entry name" value="D-AMINOACYL-TRNA DEACYLASE"/>
    <property type="match status" value="1"/>
</dbReference>
<evidence type="ECO:0000256" key="3">
    <source>
        <dbReference type="PIRSR" id="PIRSR005902-1"/>
    </source>
</evidence>
<comment type="caution">
    <text evidence="4">The sequence shown here is derived from an EMBL/GenBank/DDBJ whole genome shotgun (WGS) entry which is preliminary data.</text>
</comment>
<dbReference type="Gene3D" id="3.20.20.140">
    <property type="entry name" value="Metal-dependent hydrolases"/>
    <property type="match status" value="1"/>
</dbReference>
<sequence>MHLIDIHAHLNFPEYDGDRGEVIKRIREAEIGVINVGTDLKTSREVIKLAEENDNLWATVGIHPHGCQGDTLTVDWGELDKLARQPKVVAIGECGLDYFRLKDNDEAIKQKQRELFVKQIELAQKVGKPLMLHIRETYDEVLEILEKYPAVRAHAHFFAGNSEQLQKFLTRGDTVSFTGVITFTHDYDELIKQVPLDRLMAETDSPYVAPVPNRGRRNEPLYVREVVARLAELKGILPEALAQQTLHNADKTFNLGLF</sequence>
<name>A0A1G2QCG7_9BACT</name>
<organism evidence="4 5">
    <name type="scientific">Candidatus Vogelbacteria bacterium GWA1_51_14</name>
    <dbReference type="NCBI Taxonomy" id="1802435"/>
    <lineage>
        <taxon>Bacteria</taxon>
        <taxon>Candidatus Vogeliibacteriota</taxon>
    </lineage>
</organism>
<dbReference type="PROSITE" id="PS01090">
    <property type="entry name" value="TATD_2"/>
    <property type="match status" value="1"/>
</dbReference>
<feature type="binding site" evidence="3">
    <location>
        <position position="9"/>
    </location>
    <ligand>
        <name>a divalent metal cation</name>
        <dbReference type="ChEBI" id="CHEBI:60240"/>
        <label>1</label>
    </ligand>
</feature>
<dbReference type="Pfam" id="PF01026">
    <property type="entry name" value="TatD_DNase"/>
    <property type="match status" value="1"/>
</dbReference>
<dbReference type="STRING" id="1802435.A2114_01865"/>
<feature type="binding site" evidence="3">
    <location>
        <position position="7"/>
    </location>
    <ligand>
        <name>a divalent metal cation</name>
        <dbReference type="ChEBI" id="CHEBI:60240"/>
        <label>1</label>
    </ligand>
</feature>
<keyword evidence="1 3" id="KW-0479">Metal-binding</keyword>
<evidence type="ECO:0008006" key="6">
    <source>
        <dbReference type="Google" id="ProtNLM"/>
    </source>
</evidence>
<evidence type="ECO:0000256" key="2">
    <source>
        <dbReference type="ARBA" id="ARBA00022801"/>
    </source>
</evidence>
<accession>A0A1G2QCG7</accession>
<dbReference type="PIRSF" id="PIRSF005902">
    <property type="entry name" value="DNase_TatD"/>
    <property type="match status" value="1"/>
</dbReference>
<dbReference type="NCBIfam" id="TIGR00010">
    <property type="entry name" value="YchF/TatD family DNA exonuclease"/>
    <property type="match status" value="1"/>
</dbReference>